<feature type="transmembrane region" description="Helical" evidence="7">
    <location>
        <begin position="158"/>
        <end position="180"/>
    </location>
</feature>
<dbReference type="GO" id="GO:0016020">
    <property type="term" value="C:membrane"/>
    <property type="evidence" value="ECO:0007669"/>
    <property type="project" value="UniProtKB-SubCell"/>
</dbReference>
<evidence type="ECO:0000313" key="9">
    <source>
        <dbReference type="EMBL" id="KAI6654613.1"/>
    </source>
</evidence>
<feature type="transmembrane region" description="Helical" evidence="7">
    <location>
        <begin position="78"/>
        <end position="99"/>
    </location>
</feature>
<dbReference type="EMBL" id="JAKMXF010000222">
    <property type="protein sequence ID" value="KAI6654613.1"/>
    <property type="molecule type" value="Genomic_DNA"/>
</dbReference>
<accession>A0AAV7K063</accession>
<dbReference type="PROSITE" id="PS51225">
    <property type="entry name" value="MARVEL"/>
    <property type="match status" value="1"/>
</dbReference>
<dbReference type="Proteomes" id="UP001165289">
    <property type="component" value="Unassembled WGS sequence"/>
</dbReference>
<reference evidence="9 10" key="1">
    <citation type="journal article" date="2023" name="BMC Biol.">
        <title>The compact genome of the sponge Oopsacas minuta (Hexactinellida) is lacking key metazoan core genes.</title>
        <authorList>
            <person name="Santini S."/>
            <person name="Schenkelaars Q."/>
            <person name="Jourda C."/>
            <person name="Duchesne M."/>
            <person name="Belahbib H."/>
            <person name="Rocher C."/>
            <person name="Selva M."/>
            <person name="Riesgo A."/>
            <person name="Vervoort M."/>
            <person name="Leys S.P."/>
            <person name="Kodjabachian L."/>
            <person name="Le Bivic A."/>
            <person name="Borchiellini C."/>
            <person name="Claverie J.M."/>
            <person name="Renard E."/>
        </authorList>
    </citation>
    <scope>NUCLEOTIDE SEQUENCE [LARGE SCALE GENOMIC DNA]</scope>
    <source>
        <strain evidence="9">SPO-2</strain>
    </source>
</reference>
<keyword evidence="10" id="KW-1185">Reference proteome</keyword>
<feature type="transmembrane region" description="Helical" evidence="7">
    <location>
        <begin position="111"/>
        <end position="138"/>
    </location>
</feature>
<gene>
    <name evidence="9" type="ORF">LOD99_1009</name>
</gene>
<comment type="caution">
    <text evidence="9">The sequence shown here is derived from an EMBL/GenBank/DDBJ whole genome shotgun (WGS) entry which is preliminary data.</text>
</comment>
<feature type="transmembrane region" description="Helical" evidence="7">
    <location>
        <begin position="32"/>
        <end position="58"/>
    </location>
</feature>
<evidence type="ECO:0000256" key="4">
    <source>
        <dbReference type="ARBA" id="ARBA00022989"/>
    </source>
</evidence>
<evidence type="ECO:0000256" key="1">
    <source>
        <dbReference type="ARBA" id="ARBA00004141"/>
    </source>
</evidence>
<dbReference type="InterPro" id="IPR016579">
    <property type="entry name" value="Synaptogyrin"/>
</dbReference>
<keyword evidence="4 7" id="KW-1133">Transmembrane helix</keyword>
<evidence type="ECO:0000259" key="8">
    <source>
        <dbReference type="PROSITE" id="PS51225"/>
    </source>
</evidence>
<comment type="similarity">
    <text evidence="2">Belongs to the synaptogyrin family.</text>
</comment>
<feature type="domain" description="MARVEL" evidence="8">
    <location>
        <begin position="26"/>
        <end position="183"/>
    </location>
</feature>
<keyword evidence="5 6" id="KW-0472">Membrane</keyword>
<sequence length="226" mass="25461">MAIDFSMDKVFINFQALDPIEFGKQVLLKFEIYLRLMAVLFSIIVFACISDKALYLVSENGQGRIECLYNKDTSACNYGIAVGILAFLSNLMFLVVDVGMEVVIQPLIYRVIALSILIFNVFWGFLWFVLFCLLANRWNSTPSTYKATVAPLAYNDTQAAIAFSFFSILVYVGIALLGLLRVVRGPGFIGDISYYQQLFHQNNPYGKFDSSESGADSYQAPREETY</sequence>
<organism evidence="9 10">
    <name type="scientific">Oopsacas minuta</name>
    <dbReference type="NCBI Taxonomy" id="111878"/>
    <lineage>
        <taxon>Eukaryota</taxon>
        <taxon>Metazoa</taxon>
        <taxon>Porifera</taxon>
        <taxon>Hexactinellida</taxon>
        <taxon>Hexasterophora</taxon>
        <taxon>Lyssacinosida</taxon>
        <taxon>Leucopsacidae</taxon>
        <taxon>Oopsacas</taxon>
    </lineage>
</organism>
<comment type="subcellular location">
    <subcellularLocation>
        <location evidence="1">Membrane</location>
        <topology evidence="1">Multi-pass membrane protein</topology>
    </subcellularLocation>
</comment>
<name>A0AAV7K063_9METZ</name>
<protein>
    <submittedName>
        <fullName evidence="9">Synaptogyrin-3-like isoform 1</fullName>
    </submittedName>
</protein>
<evidence type="ECO:0000313" key="10">
    <source>
        <dbReference type="Proteomes" id="UP001165289"/>
    </source>
</evidence>
<dbReference type="InterPro" id="IPR008253">
    <property type="entry name" value="Marvel"/>
</dbReference>
<evidence type="ECO:0000256" key="3">
    <source>
        <dbReference type="ARBA" id="ARBA00022692"/>
    </source>
</evidence>
<evidence type="ECO:0000256" key="2">
    <source>
        <dbReference type="ARBA" id="ARBA00010252"/>
    </source>
</evidence>
<dbReference type="PANTHER" id="PTHR10838:SF20">
    <property type="entry name" value="SYNAPTOGYRIN"/>
    <property type="match status" value="1"/>
</dbReference>
<dbReference type="AlphaFoldDB" id="A0AAV7K063"/>
<evidence type="ECO:0000256" key="7">
    <source>
        <dbReference type="SAM" id="Phobius"/>
    </source>
</evidence>
<proteinExistence type="inferred from homology"/>
<dbReference type="Pfam" id="PF01284">
    <property type="entry name" value="MARVEL"/>
    <property type="match status" value="1"/>
</dbReference>
<evidence type="ECO:0000256" key="6">
    <source>
        <dbReference type="PROSITE-ProRule" id="PRU00581"/>
    </source>
</evidence>
<keyword evidence="3 6" id="KW-0812">Transmembrane</keyword>
<evidence type="ECO:0000256" key="5">
    <source>
        <dbReference type="ARBA" id="ARBA00023136"/>
    </source>
</evidence>
<dbReference type="PANTHER" id="PTHR10838">
    <property type="entry name" value="SYNAPTOGYRIN"/>
    <property type="match status" value="1"/>
</dbReference>